<evidence type="ECO:0000313" key="3">
    <source>
        <dbReference type="Proteomes" id="UP000789342"/>
    </source>
</evidence>
<proteinExistence type="predicted"/>
<keyword evidence="3" id="KW-1185">Reference proteome</keyword>
<dbReference type="Proteomes" id="UP000789342">
    <property type="component" value="Unassembled WGS sequence"/>
</dbReference>
<evidence type="ECO:0000313" key="2">
    <source>
        <dbReference type="EMBL" id="CAG8490900.1"/>
    </source>
</evidence>
<sequence length="204" mass="23108">MLNQYTLRSFLRDTTPKYNDNLVARNNGKIIKKTTSVRKTTPFKRPMPISSRKANIIQETNLSNPKHLKSKSVLEVNMTDVSMEGNLSDTENSQTNSQEGKKKEEKNRTFTYVKKGKGKEPDISVQSNNNSINNINNNDNINSNNKNINILHSASMSSLKHVRVEESTGELNIVTIFSNYTDTKEVYTYPISDSKIQTKISTDT</sequence>
<accession>A0A9N8WRA3</accession>
<gene>
    <name evidence="2" type="ORF">AMORRO_LOCUS2773</name>
</gene>
<feature type="region of interest" description="Disordered" evidence="1">
    <location>
        <begin position="82"/>
        <end position="107"/>
    </location>
</feature>
<feature type="compositionally biased region" description="Polar residues" evidence="1">
    <location>
        <begin position="85"/>
        <end position="98"/>
    </location>
</feature>
<reference evidence="2" key="1">
    <citation type="submission" date="2021-06" db="EMBL/GenBank/DDBJ databases">
        <authorList>
            <person name="Kallberg Y."/>
            <person name="Tangrot J."/>
            <person name="Rosling A."/>
        </authorList>
    </citation>
    <scope>NUCLEOTIDE SEQUENCE</scope>
    <source>
        <strain evidence="2">CL551</strain>
    </source>
</reference>
<dbReference type="AlphaFoldDB" id="A0A9N8WRA3"/>
<comment type="caution">
    <text evidence="2">The sequence shown here is derived from an EMBL/GenBank/DDBJ whole genome shotgun (WGS) entry which is preliminary data.</text>
</comment>
<dbReference type="EMBL" id="CAJVPV010001235">
    <property type="protein sequence ID" value="CAG8490900.1"/>
    <property type="molecule type" value="Genomic_DNA"/>
</dbReference>
<organism evidence="2 3">
    <name type="scientific">Acaulospora morrowiae</name>
    <dbReference type="NCBI Taxonomy" id="94023"/>
    <lineage>
        <taxon>Eukaryota</taxon>
        <taxon>Fungi</taxon>
        <taxon>Fungi incertae sedis</taxon>
        <taxon>Mucoromycota</taxon>
        <taxon>Glomeromycotina</taxon>
        <taxon>Glomeromycetes</taxon>
        <taxon>Diversisporales</taxon>
        <taxon>Acaulosporaceae</taxon>
        <taxon>Acaulospora</taxon>
    </lineage>
</organism>
<name>A0A9N8WRA3_9GLOM</name>
<evidence type="ECO:0000256" key="1">
    <source>
        <dbReference type="SAM" id="MobiDB-lite"/>
    </source>
</evidence>
<protein>
    <submittedName>
        <fullName evidence="2">12862_t:CDS:1</fullName>
    </submittedName>
</protein>